<organism evidence="3 4">
    <name type="scientific">Fragilariopsis cylindrus CCMP1102</name>
    <dbReference type="NCBI Taxonomy" id="635003"/>
    <lineage>
        <taxon>Eukaryota</taxon>
        <taxon>Sar</taxon>
        <taxon>Stramenopiles</taxon>
        <taxon>Ochrophyta</taxon>
        <taxon>Bacillariophyta</taxon>
        <taxon>Bacillariophyceae</taxon>
        <taxon>Bacillariophycidae</taxon>
        <taxon>Bacillariales</taxon>
        <taxon>Bacillariaceae</taxon>
        <taxon>Fragilariopsis</taxon>
    </lineage>
</organism>
<dbReference type="Proteomes" id="UP000095751">
    <property type="component" value="Unassembled WGS sequence"/>
</dbReference>
<feature type="signal peptide" evidence="1">
    <location>
        <begin position="1"/>
        <end position="20"/>
    </location>
</feature>
<evidence type="ECO:0000313" key="4">
    <source>
        <dbReference type="Proteomes" id="UP000095751"/>
    </source>
</evidence>
<keyword evidence="3" id="KW-0378">Hydrolase</keyword>
<dbReference type="AlphaFoldDB" id="A0A1E7F065"/>
<accession>A0A1E7F065</accession>
<dbReference type="GO" id="GO:0006508">
    <property type="term" value="P:proteolysis"/>
    <property type="evidence" value="ECO:0007669"/>
    <property type="project" value="UniProtKB-KW"/>
</dbReference>
<reference evidence="3 4" key="1">
    <citation type="submission" date="2016-09" db="EMBL/GenBank/DDBJ databases">
        <title>Extensive genetic diversity and differential bi-allelic expression allows diatom success in the polar Southern Ocean.</title>
        <authorList>
            <consortium name="DOE Joint Genome Institute"/>
            <person name="Mock T."/>
            <person name="Otillar R.P."/>
            <person name="Strauss J."/>
            <person name="Dupont C."/>
            <person name="Frickenhaus S."/>
            <person name="Maumus F."/>
            <person name="Mcmullan M."/>
            <person name="Sanges R."/>
            <person name="Schmutz J."/>
            <person name="Toseland A."/>
            <person name="Valas R."/>
            <person name="Veluchamy A."/>
            <person name="Ward B.J."/>
            <person name="Allen A."/>
            <person name="Barry K."/>
            <person name="Falciatore A."/>
            <person name="Ferrante M."/>
            <person name="Fortunato A.E."/>
            <person name="Gloeckner G."/>
            <person name="Gruber A."/>
            <person name="Hipkin R."/>
            <person name="Janech M."/>
            <person name="Kroth P."/>
            <person name="Leese F."/>
            <person name="Lindquist E."/>
            <person name="Lyon B.R."/>
            <person name="Martin J."/>
            <person name="Mayer C."/>
            <person name="Parker M."/>
            <person name="Quesneville H."/>
            <person name="Raymond J."/>
            <person name="Uhlig C."/>
            <person name="Valentin K.U."/>
            <person name="Worden A.Z."/>
            <person name="Armbrust E.V."/>
            <person name="Bowler C."/>
            <person name="Green B."/>
            <person name="Moulton V."/>
            <person name="Van Oosterhout C."/>
            <person name="Grigoriev I."/>
        </authorList>
    </citation>
    <scope>NUCLEOTIDE SEQUENCE [LARGE SCALE GENOMIC DNA]</scope>
    <source>
        <strain evidence="3 4">CCMP1102</strain>
    </source>
</reference>
<dbReference type="PANTHER" id="PTHR41775">
    <property type="entry name" value="SECRETED PROTEIN-RELATED"/>
    <property type="match status" value="1"/>
</dbReference>
<dbReference type="Pfam" id="PF05547">
    <property type="entry name" value="Peptidase_M6"/>
    <property type="match status" value="1"/>
</dbReference>
<keyword evidence="3" id="KW-0482">Metalloprotease</keyword>
<sequence>MMGRILITRWLLIPAILCNATVVTAMMASPNFFTEHQPDGSPITLRLRGDEKSHWKTDLEDFIVLQVDDGTYMYAIEEVDKDSIDFPNSRPKLVPSEDGVVGKINPIEYYSELGAKTIVVNTSLRSNINFTNSIVRLARHHPERLNDVISDDYYFKQIGGEIPEPKNIHEGDNYNDGERHLRKQHHETPHCQLSSEVLSPQFHRRQSTLPTSGFIKNLVVLLQFNDHDKARRDLPKHEEIEHLMETLTSIYSENSLGKLTIESTIVPEWITTTYDEAWYAEERSGTTNLHEAMREALDYLDNNNIIDFSQYDENGDGYVDSVTFLHSGYGAEHGGTDCKGQEYQNRIWTHQWQLFGDRDGNNIGPWISNRTTTTSTIERNARLGFGGRISGRNNRRDNTKVWTYQMASALRGTCGNSIAPVGHIAHEFGHGIGLPDLSSGGGNGIGGFCLMADNWGFDKTLDHPSHLSGWAKMKLGWLEPREPTFGVNTIDAAEEYSTGTQLYKIGDGDYNFPQNEYLLIEYRAKKGMDRHMPGEGLLIYHVDESPDVPGNINEGHPWQEDDWPRNGRHYRVALVQANRLFSLERAINNGGKQDFSSSDYIDYLKPSADRNMPWKGPFPNTDSYQNGTVYQTGVEVSSISSAGGSSMTFLFRGNPSPTAYSLLGVSSEEATIIDGYGNMYTTPP</sequence>
<protein>
    <submittedName>
        <fullName evidence="3">M6 metalloprotease</fullName>
    </submittedName>
</protein>
<dbReference type="InterPro" id="IPR008757">
    <property type="entry name" value="Peptidase_M6-like_domain"/>
</dbReference>
<proteinExistence type="predicted"/>
<gene>
    <name evidence="3" type="ORF">FRACYDRAFT_244710</name>
</gene>
<keyword evidence="4" id="KW-1185">Reference proteome</keyword>
<name>A0A1E7F065_9STRA</name>
<evidence type="ECO:0000313" key="3">
    <source>
        <dbReference type="EMBL" id="OEU11592.1"/>
    </source>
</evidence>
<evidence type="ECO:0000256" key="1">
    <source>
        <dbReference type="SAM" id="SignalP"/>
    </source>
</evidence>
<keyword evidence="3" id="KW-0645">Protease</keyword>
<dbReference type="NCBIfam" id="TIGR03296">
    <property type="entry name" value="M6dom_TIGR03296"/>
    <property type="match status" value="1"/>
</dbReference>
<dbReference type="OrthoDB" id="9986966at2759"/>
<dbReference type="PANTHER" id="PTHR41775:SF1">
    <property type="entry name" value="PEPTIDASE M6-LIKE DOMAIN-CONTAINING PROTEIN"/>
    <property type="match status" value="1"/>
</dbReference>
<dbReference type="GO" id="GO:0008237">
    <property type="term" value="F:metallopeptidase activity"/>
    <property type="evidence" value="ECO:0007669"/>
    <property type="project" value="UniProtKB-KW"/>
</dbReference>
<dbReference type="EMBL" id="KV784366">
    <property type="protein sequence ID" value="OEU11592.1"/>
    <property type="molecule type" value="Genomic_DNA"/>
</dbReference>
<feature type="domain" description="Peptidase M6-like" evidence="2">
    <location>
        <begin position="244"/>
        <end position="360"/>
    </location>
</feature>
<evidence type="ECO:0000259" key="2">
    <source>
        <dbReference type="Pfam" id="PF05547"/>
    </source>
</evidence>
<dbReference type="KEGG" id="fcy:FRACYDRAFT_244710"/>
<dbReference type="InParanoid" id="A0A1E7F065"/>
<keyword evidence="1" id="KW-0732">Signal</keyword>
<feature type="chain" id="PRO_5009192465" evidence="1">
    <location>
        <begin position="21"/>
        <end position="684"/>
    </location>
</feature>